<name>A0ABT7H6F5_9ACTN</name>
<reference evidence="1 2" key="1">
    <citation type="submission" date="2023-05" db="EMBL/GenBank/DDBJ databases">
        <title>Sequencing and Assembly of Streptomyces sp. NP73.</title>
        <authorList>
            <person name="Konwar A.N."/>
            <person name="Saikia K."/>
            <person name="Thakur D."/>
        </authorList>
    </citation>
    <scope>NUCLEOTIDE SEQUENCE [LARGE SCALE GENOMIC DNA]</scope>
    <source>
        <strain evidence="1 2">NP73</strain>
    </source>
</reference>
<dbReference type="RefSeq" id="WP_285346867.1">
    <property type="nucleotide sequence ID" value="NZ_JASITI010000131.1"/>
</dbReference>
<sequence length="127" mass="13906">MGLTLFPGDGDVSSPDAGWSYRGFHDFRHALAQAEGFDLEEMRGFGGVRLWSEVTTVLEPLLDHPDVVGDPLSTSDCAAMWPRLEAIADEWAKGGTDGLRHRHIEDARQLALVLRLCAEKGVSLLFG</sequence>
<dbReference type="Proteomes" id="UP001223390">
    <property type="component" value="Unassembled WGS sequence"/>
</dbReference>
<evidence type="ECO:0000313" key="2">
    <source>
        <dbReference type="Proteomes" id="UP001223390"/>
    </source>
</evidence>
<proteinExistence type="predicted"/>
<dbReference type="EMBL" id="JASITI010000131">
    <property type="protein sequence ID" value="MDK9501490.1"/>
    <property type="molecule type" value="Genomic_DNA"/>
</dbReference>
<organism evidence="1 2">
    <name type="scientific">Streptomyces katrae</name>
    <dbReference type="NCBI Taxonomy" id="68223"/>
    <lineage>
        <taxon>Bacteria</taxon>
        <taxon>Bacillati</taxon>
        <taxon>Actinomycetota</taxon>
        <taxon>Actinomycetes</taxon>
        <taxon>Kitasatosporales</taxon>
        <taxon>Streptomycetaceae</taxon>
        <taxon>Streptomyces</taxon>
    </lineage>
</organism>
<comment type="caution">
    <text evidence="1">The sequence shown here is derived from an EMBL/GenBank/DDBJ whole genome shotgun (WGS) entry which is preliminary data.</text>
</comment>
<protein>
    <submittedName>
        <fullName evidence="1">Uncharacterized protein</fullName>
    </submittedName>
</protein>
<keyword evidence="2" id="KW-1185">Reference proteome</keyword>
<evidence type="ECO:0000313" key="1">
    <source>
        <dbReference type="EMBL" id="MDK9501490.1"/>
    </source>
</evidence>
<accession>A0ABT7H6F5</accession>
<gene>
    <name evidence="1" type="ORF">QEZ40_001244</name>
</gene>